<dbReference type="AlphaFoldDB" id="A0A2T1HZX0"/>
<evidence type="ECO:0000256" key="8">
    <source>
        <dbReference type="RuleBase" id="RU363041"/>
    </source>
</evidence>
<feature type="transmembrane region" description="Helical" evidence="8">
    <location>
        <begin position="227"/>
        <end position="245"/>
    </location>
</feature>
<comment type="caution">
    <text evidence="9">The sequence shown here is derived from an EMBL/GenBank/DDBJ whole genome shotgun (WGS) entry which is preliminary data.</text>
</comment>
<evidence type="ECO:0000256" key="3">
    <source>
        <dbReference type="ARBA" id="ARBA00022448"/>
    </source>
</evidence>
<reference evidence="10" key="1">
    <citation type="submission" date="2018-03" db="EMBL/GenBank/DDBJ databases">
        <authorList>
            <person name="Sun L."/>
            <person name="Liu H."/>
            <person name="Chen W."/>
            <person name="Huang K."/>
            <person name="Liu W."/>
            <person name="Gao X."/>
        </authorList>
    </citation>
    <scope>NUCLEOTIDE SEQUENCE [LARGE SCALE GENOMIC DNA]</scope>
    <source>
        <strain evidence="10">SH9</strain>
    </source>
</reference>
<proteinExistence type="inferred from homology"/>
<feature type="transmembrane region" description="Helical" evidence="8">
    <location>
        <begin position="72"/>
        <end position="91"/>
    </location>
</feature>
<feature type="transmembrane region" description="Helical" evidence="8">
    <location>
        <begin position="168"/>
        <end position="191"/>
    </location>
</feature>
<feature type="transmembrane region" description="Helical" evidence="8">
    <location>
        <begin position="97"/>
        <end position="116"/>
    </location>
</feature>
<gene>
    <name evidence="9" type="ORF">SLNSH_01055</name>
</gene>
<name>A0A2T1HZX0_9HYPH</name>
<feature type="transmembrane region" description="Helical" evidence="8">
    <location>
        <begin position="36"/>
        <end position="60"/>
    </location>
</feature>
<dbReference type="Proteomes" id="UP000239772">
    <property type="component" value="Unassembled WGS sequence"/>
</dbReference>
<keyword evidence="4 8" id="KW-1003">Cell membrane</keyword>
<dbReference type="Pfam" id="PF01925">
    <property type="entry name" value="TauE"/>
    <property type="match status" value="1"/>
</dbReference>
<dbReference type="EMBL" id="PVZS01000001">
    <property type="protein sequence ID" value="PSC06999.1"/>
    <property type="molecule type" value="Genomic_DNA"/>
</dbReference>
<evidence type="ECO:0000256" key="2">
    <source>
        <dbReference type="ARBA" id="ARBA00009142"/>
    </source>
</evidence>
<evidence type="ECO:0000256" key="5">
    <source>
        <dbReference type="ARBA" id="ARBA00022692"/>
    </source>
</evidence>
<comment type="similarity">
    <text evidence="2 8">Belongs to the 4-toluene sulfonate uptake permease (TSUP) (TC 2.A.102) family.</text>
</comment>
<dbReference type="GO" id="GO:0005886">
    <property type="term" value="C:plasma membrane"/>
    <property type="evidence" value="ECO:0007669"/>
    <property type="project" value="UniProtKB-SubCell"/>
</dbReference>
<keyword evidence="3" id="KW-0813">Transport</keyword>
<keyword evidence="6 8" id="KW-1133">Transmembrane helix</keyword>
<accession>A0A2T1HZX0</accession>
<dbReference type="RefSeq" id="WP_106334784.1">
    <property type="nucleotide sequence ID" value="NZ_PVZS01000001.1"/>
</dbReference>
<evidence type="ECO:0000256" key="4">
    <source>
        <dbReference type="ARBA" id="ARBA00022475"/>
    </source>
</evidence>
<evidence type="ECO:0000256" key="6">
    <source>
        <dbReference type="ARBA" id="ARBA00022989"/>
    </source>
</evidence>
<dbReference type="InterPro" id="IPR002781">
    <property type="entry name" value="TM_pro_TauE-like"/>
</dbReference>
<keyword evidence="7 8" id="KW-0472">Membrane</keyword>
<evidence type="ECO:0000256" key="1">
    <source>
        <dbReference type="ARBA" id="ARBA00004651"/>
    </source>
</evidence>
<feature type="transmembrane region" description="Helical" evidence="8">
    <location>
        <begin position="203"/>
        <end position="221"/>
    </location>
</feature>
<sequence length="252" mass="27140">MLDSTLFFALAVPAVVLMGMSKGGFSGLGLISMPMLALAISPVTAAAIMLPILIVQDAVSVWAYRRDFDRKILLIMLPGALVGIAVGWFLAAQVPEAAVRVGVGLISVGFVLMYWGRRNVMAEGERTRGSTGAGVFWGAVSGYTSFVAHAGGPPFQVHVLPQRLSPQLYAGTSTMFFAAVNLVKVFPYVALGQFSSENLKASALFFPIAIASTFLGVWMVRRLDARRFFTLIYALSFVVGVKLIWDGIRDLI</sequence>
<dbReference type="InterPro" id="IPR052017">
    <property type="entry name" value="TSUP"/>
</dbReference>
<feature type="transmembrane region" description="Helical" evidence="8">
    <location>
        <begin position="128"/>
        <end position="148"/>
    </location>
</feature>
<dbReference type="OrthoDB" id="7028171at2"/>
<evidence type="ECO:0000256" key="7">
    <source>
        <dbReference type="ARBA" id="ARBA00023136"/>
    </source>
</evidence>
<organism evidence="9 10">
    <name type="scientific">Alsobacter soli</name>
    <dbReference type="NCBI Taxonomy" id="2109933"/>
    <lineage>
        <taxon>Bacteria</taxon>
        <taxon>Pseudomonadati</taxon>
        <taxon>Pseudomonadota</taxon>
        <taxon>Alphaproteobacteria</taxon>
        <taxon>Hyphomicrobiales</taxon>
        <taxon>Alsobacteraceae</taxon>
        <taxon>Alsobacter</taxon>
    </lineage>
</organism>
<evidence type="ECO:0000313" key="10">
    <source>
        <dbReference type="Proteomes" id="UP000239772"/>
    </source>
</evidence>
<dbReference type="PANTHER" id="PTHR30269:SF37">
    <property type="entry name" value="MEMBRANE TRANSPORTER PROTEIN"/>
    <property type="match status" value="1"/>
</dbReference>
<keyword evidence="5 8" id="KW-0812">Transmembrane</keyword>
<keyword evidence="10" id="KW-1185">Reference proteome</keyword>
<protein>
    <recommendedName>
        <fullName evidence="8">Probable membrane transporter protein</fullName>
    </recommendedName>
</protein>
<comment type="subcellular location">
    <subcellularLocation>
        <location evidence="1 8">Cell membrane</location>
        <topology evidence="1 8">Multi-pass membrane protein</topology>
    </subcellularLocation>
</comment>
<evidence type="ECO:0000313" key="9">
    <source>
        <dbReference type="EMBL" id="PSC06999.1"/>
    </source>
</evidence>
<dbReference type="PANTHER" id="PTHR30269">
    <property type="entry name" value="TRANSMEMBRANE PROTEIN YFCA"/>
    <property type="match status" value="1"/>
</dbReference>